<evidence type="ECO:0000256" key="1">
    <source>
        <dbReference type="ARBA" id="ARBA00022723"/>
    </source>
</evidence>
<dbReference type="Proteomes" id="UP001630127">
    <property type="component" value="Unassembled WGS sequence"/>
</dbReference>
<dbReference type="PROSITE" id="PS50966">
    <property type="entry name" value="ZF_SWIM"/>
    <property type="match status" value="1"/>
</dbReference>
<gene>
    <name evidence="7" type="ORF">ACH5RR_008889</name>
</gene>
<keyword evidence="1" id="KW-0479">Metal-binding</keyword>
<proteinExistence type="predicted"/>
<keyword evidence="5" id="KW-0812">Transmembrane</keyword>
<dbReference type="Pfam" id="PF10551">
    <property type="entry name" value="MULE"/>
    <property type="match status" value="1"/>
</dbReference>
<keyword evidence="3" id="KW-0862">Zinc</keyword>
<dbReference type="InterPro" id="IPR007527">
    <property type="entry name" value="Znf_SWIM"/>
</dbReference>
<evidence type="ECO:0000256" key="3">
    <source>
        <dbReference type="ARBA" id="ARBA00022833"/>
    </source>
</evidence>
<dbReference type="SMART" id="SM00575">
    <property type="entry name" value="ZnF_PMZ"/>
    <property type="match status" value="1"/>
</dbReference>
<keyword evidence="5" id="KW-0472">Membrane</keyword>
<dbReference type="InterPro" id="IPR006564">
    <property type="entry name" value="Znf_PMZ"/>
</dbReference>
<feature type="domain" description="SWIM-type" evidence="6">
    <location>
        <begin position="311"/>
        <end position="343"/>
    </location>
</feature>
<comment type="caution">
    <text evidence="7">The sequence shown here is derived from an EMBL/GenBank/DDBJ whole genome shotgun (WGS) entry which is preliminary data.</text>
</comment>
<feature type="transmembrane region" description="Helical" evidence="5">
    <location>
        <begin position="114"/>
        <end position="133"/>
    </location>
</feature>
<organism evidence="7 8">
    <name type="scientific">Cinchona calisaya</name>
    <dbReference type="NCBI Taxonomy" id="153742"/>
    <lineage>
        <taxon>Eukaryota</taxon>
        <taxon>Viridiplantae</taxon>
        <taxon>Streptophyta</taxon>
        <taxon>Embryophyta</taxon>
        <taxon>Tracheophyta</taxon>
        <taxon>Spermatophyta</taxon>
        <taxon>Magnoliopsida</taxon>
        <taxon>eudicotyledons</taxon>
        <taxon>Gunneridae</taxon>
        <taxon>Pentapetalae</taxon>
        <taxon>asterids</taxon>
        <taxon>lamiids</taxon>
        <taxon>Gentianales</taxon>
        <taxon>Rubiaceae</taxon>
        <taxon>Cinchonoideae</taxon>
        <taxon>Cinchoneae</taxon>
        <taxon>Cinchona</taxon>
    </lineage>
</organism>
<dbReference type="PANTHER" id="PTHR31973:SF187">
    <property type="entry name" value="MUTATOR TRANSPOSASE MUDRA PROTEIN"/>
    <property type="match status" value="1"/>
</dbReference>
<keyword evidence="8" id="KW-1185">Reference proteome</keyword>
<evidence type="ECO:0000313" key="7">
    <source>
        <dbReference type="EMBL" id="KAL3529567.1"/>
    </source>
</evidence>
<keyword evidence="2 4" id="KW-0863">Zinc-finger</keyword>
<dbReference type="AlphaFoldDB" id="A0ABD3AFM3"/>
<evidence type="ECO:0000256" key="2">
    <source>
        <dbReference type="ARBA" id="ARBA00022771"/>
    </source>
</evidence>
<sequence length="454" mass="52451">MTLGNNIPSIKRMFVGIDALKKGFLASCLPFIGFDGCHLKGPYREVLLFAIGIDGNNGPCPIAYAIVESENKESWLFFFEWLSTLLEGFSRDRPWTFMIDRQMVITYLSIKFKLLVNLINFLLIIIHFEIYILKGLIYAISSKVPPAINRKCCRHILSNFRGKFPGALPKQLFWQAAWSYNEQNFKEAMVKMKALKLEAYEWLDKVPTKLWARHAFPTDLKNAHITNNIFESFNNWVGDLRGKPVLTLVDSIRAKLMNRLQKRFEKACMFKNKVVPHVRKKLNEIAKECRKCILLFASGNEFQINECNVSYIVDIKERTCNCKVWNLTGIPCKHAVAILINKKADLESYCDYSLTKDFYFKVYNEVIHPILDVEFWPPMEVNPSKVLPPVLRRKASRPKKARRREPGAALVVGHMKRSSTLKCSLCQQFGLNKRGCQGGPKRDRKGNFKRRKVD</sequence>
<dbReference type="InterPro" id="IPR018289">
    <property type="entry name" value="MULE_transposase_dom"/>
</dbReference>
<evidence type="ECO:0000256" key="4">
    <source>
        <dbReference type="PROSITE-ProRule" id="PRU00325"/>
    </source>
</evidence>
<name>A0ABD3AFM3_9GENT</name>
<evidence type="ECO:0000313" key="8">
    <source>
        <dbReference type="Proteomes" id="UP001630127"/>
    </source>
</evidence>
<protein>
    <recommendedName>
        <fullName evidence="6">SWIM-type domain-containing protein</fullName>
    </recommendedName>
</protein>
<evidence type="ECO:0000256" key="5">
    <source>
        <dbReference type="SAM" id="Phobius"/>
    </source>
</evidence>
<dbReference type="GO" id="GO:0008270">
    <property type="term" value="F:zinc ion binding"/>
    <property type="evidence" value="ECO:0007669"/>
    <property type="project" value="UniProtKB-KW"/>
</dbReference>
<keyword evidence="5" id="KW-1133">Transmembrane helix</keyword>
<reference evidence="7 8" key="1">
    <citation type="submission" date="2024-11" db="EMBL/GenBank/DDBJ databases">
        <title>A near-complete genome assembly of Cinchona calisaya.</title>
        <authorList>
            <person name="Lian D.C."/>
            <person name="Zhao X.W."/>
            <person name="Wei L."/>
        </authorList>
    </citation>
    <scope>NUCLEOTIDE SEQUENCE [LARGE SCALE GENOMIC DNA]</scope>
    <source>
        <tissue evidence="7">Nenye</tissue>
    </source>
</reference>
<dbReference type="EMBL" id="JBJUIK010000004">
    <property type="protein sequence ID" value="KAL3529567.1"/>
    <property type="molecule type" value="Genomic_DNA"/>
</dbReference>
<evidence type="ECO:0000259" key="6">
    <source>
        <dbReference type="PROSITE" id="PS50966"/>
    </source>
</evidence>
<dbReference type="Pfam" id="PF04434">
    <property type="entry name" value="SWIM"/>
    <property type="match status" value="1"/>
</dbReference>
<dbReference type="PANTHER" id="PTHR31973">
    <property type="entry name" value="POLYPROTEIN, PUTATIVE-RELATED"/>
    <property type="match status" value="1"/>
</dbReference>
<accession>A0ABD3AFM3</accession>